<dbReference type="GO" id="GO:0031012">
    <property type="term" value="C:extracellular matrix"/>
    <property type="evidence" value="ECO:0007669"/>
    <property type="project" value="TreeGrafter"/>
</dbReference>
<dbReference type="PANTHER" id="PTHR46145">
    <property type="entry name" value="HEPARANASE"/>
    <property type="match status" value="1"/>
</dbReference>
<sequence length="460" mass="52010">MRWKQYDFQSLKFQNLAAALAPIDVRLGGTYSDFMIFDPNGTDSFKDKQAPELYGNGYKFDSGFFDSPFQLENFTLSGKHWDILNTFIEKVGWNLMFDFNLFKWKGDLWDPSNAELLLNYSSERGIKIPYFQLGNEPNSYRHNFNLTVSPQILAEDYRILKSLISKYPLYNTSRLYGPDVTNLNVPHGSIQYLTDFLLSGAYNVISGISLHHYYLNARTATQDQFVNLTVLNSLKSQLQLALDIVTSSPVPLPVLLTETSSCFGGGATNLSDAYLAGFLWLDKLGLSAQYGISRVFRQTFLGGSYGLLDQNMNPYPDYYLSVLFKRLIEGPVFSVITEPADQQLRVYAHCARKNIYQAGDLVIYYLNIKDIEINLDLPQFQNADLDLYLLTPGDEAGLKSRYVRLNGDLLLLSNSTLPPLNPRPHRGPVTVSPMSFGFIVVPNFSVSLCLKYFARSANRG</sequence>
<dbReference type="OrthoDB" id="10066041at2759"/>
<dbReference type="PANTHER" id="PTHR46145:SF4">
    <property type="entry name" value="HEPARANASE"/>
    <property type="match status" value="1"/>
</dbReference>
<proteinExistence type="inferred from homology"/>
<reference evidence="2" key="1">
    <citation type="submission" date="2021-04" db="EMBL/GenBank/DDBJ databases">
        <authorList>
            <consortium name="Molecular Ecology Group"/>
        </authorList>
    </citation>
    <scope>NUCLEOTIDE SEQUENCE</scope>
</reference>
<evidence type="ECO:0008006" key="4">
    <source>
        <dbReference type="Google" id="ProtNLM"/>
    </source>
</evidence>
<dbReference type="Pfam" id="PF03662">
    <property type="entry name" value="Glyco_hydro_79n"/>
    <property type="match status" value="1"/>
</dbReference>
<name>A0A8S3YK82_9EUPU</name>
<comment type="caution">
    <text evidence="2">The sequence shown here is derived from an EMBL/GenBank/DDBJ whole genome shotgun (WGS) entry which is preliminary data.</text>
</comment>
<organism evidence="2 3">
    <name type="scientific">Candidula unifasciata</name>
    <dbReference type="NCBI Taxonomy" id="100452"/>
    <lineage>
        <taxon>Eukaryota</taxon>
        <taxon>Metazoa</taxon>
        <taxon>Spiralia</taxon>
        <taxon>Lophotrochozoa</taxon>
        <taxon>Mollusca</taxon>
        <taxon>Gastropoda</taxon>
        <taxon>Heterobranchia</taxon>
        <taxon>Euthyneura</taxon>
        <taxon>Panpulmonata</taxon>
        <taxon>Eupulmonata</taxon>
        <taxon>Stylommatophora</taxon>
        <taxon>Helicina</taxon>
        <taxon>Helicoidea</taxon>
        <taxon>Geomitridae</taxon>
        <taxon>Candidula</taxon>
    </lineage>
</organism>
<dbReference type="EMBL" id="CAJHNH020000306">
    <property type="protein sequence ID" value="CAG5116818.1"/>
    <property type="molecule type" value="Genomic_DNA"/>
</dbReference>
<dbReference type="GO" id="GO:0016020">
    <property type="term" value="C:membrane"/>
    <property type="evidence" value="ECO:0007669"/>
    <property type="project" value="InterPro"/>
</dbReference>
<keyword evidence="3" id="KW-1185">Reference proteome</keyword>
<dbReference type="Gene3D" id="3.20.20.80">
    <property type="entry name" value="Glycosidases"/>
    <property type="match status" value="1"/>
</dbReference>
<dbReference type="SUPFAM" id="SSF51445">
    <property type="entry name" value="(Trans)glycosidases"/>
    <property type="match status" value="1"/>
</dbReference>
<dbReference type="InterPro" id="IPR005199">
    <property type="entry name" value="Glyco_hydro_79"/>
</dbReference>
<evidence type="ECO:0000256" key="1">
    <source>
        <dbReference type="ARBA" id="ARBA00009800"/>
    </source>
</evidence>
<dbReference type="Proteomes" id="UP000678393">
    <property type="component" value="Unassembled WGS sequence"/>
</dbReference>
<protein>
    <recommendedName>
        <fullName evidence="4">Heparanase</fullName>
    </recommendedName>
</protein>
<dbReference type="AlphaFoldDB" id="A0A8S3YK82"/>
<dbReference type="InterPro" id="IPR017853">
    <property type="entry name" value="GH"/>
</dbReference>
<evidence type="ECO:0000313" key="2">
    <source>
        <dbReference type="EMBL" id="CAG5116818.1"/>
    </source>
</evidence>
<dbReference type="GO" id="GO:0016798">
    <property type="term" value="F:hydrolase activity, acting on glycosyl bonds"/>
    <property type="evidence" value="ECO:0007669"/>
    <property type="project" value="InterPro"/>
</dbReference>
<gene>
    <name evidence="2" type="ORF">CUNI_LOCUS2376</name>
</gene>
<evidence type="ECO:0000313" key="3">
    <source>
        <dbReference type="Proteomes" id="UP000678393"/>
    </source>
</evidence>
<dbReference type="GO" id="GO:0005615">
    <property type="term" value="C:extracellular space"/>
    <property type="evidence" value="ECO:0007669"/>
    <property type="project" value="TreeGrafter"/>
</dbReference>
<comment type="similarity">
    <text evidence="1">Belongs to the glycosyl hydrolase 79 family.</text>
</comment>
<accession>A0A8S3YK82</accession>